<evidence type="ECO:0000259" key="1">
    <source>
        <dbReference type="Pfam" id="PF01936"/>
    </source>
</evidence>
<dbReference type="Gene3D" id="3.40.50.1010">
    <property type="entry name" value="5'-nuclease"/>
    <property type="match status" value="1"/>
</dbReference>
<comment type="caution">
    <text evidence="2">The sequence shown here is derived from an EMBL/GenBank/DDBJ whole genome shotgun (WGS) entry which is preliminary data.</text>
</comment>
<gene>
    <name evidence="2" type="ORF">HZA61_09990</name>
</gene>
<organism evidence="2 3">
    <name type="scientific">Eiseniibacteriota bacterium</name>
    <dbReference type="NCBI Taxonomy" id="2212470"/>
    <lineage>
        <taxon>Bacteria</taxon>
        <taxon>Candidatus Eiseniibacteriota</taxon>
    </lineage>
</organism>
<dbReference type="GO" id="GO:0004540">
    <property type="term" value="F:RNA nuclease activity"/>
    <property type="evidence" value="ECO:0007669"/>
    <property type="project" value="InterPro"/>
</dbReference>
<name>A0A933SCX0_UNCEI</name>
<dbReference type="CDD" id="cd18722">
    <property type="entry name" value="PIN_NicB-like"/>
    <property type="match status" value="1"/>
</dbReference>
<dbReference type="Pfam" id="PF01936">
    <property type="entry name" value="NYN"/>
    <property type="match status" value="1"/>
</dbReference>
<evidence type="ECO:0000313" key="3">
    <source>
        <dbReference type="Proteomes" id="UP000696931"/>
    </source>
</evidence>
<sequence>MRVSFLVDGFNLYHSLSRASDEGVRCKWLDVGALCRSLLPDLGRAARLRSVTFFTASPNHVEVRSPGAVVRHREYVSALAAYGVVAELGRFKARVRRCSCCGEAFESHEEKETDVAIAVRMMSLLWHHDCDAIVLVSADGDLVPAIREARQCFPRVPIYCAFPFGRGSHDLRAIASGVIRLRRDRYAAHQLPDLVVLPDGSTARRPPGW</sequence>
<feature type="domain" description="NYN" evidence="1">
    <location>
        <begin position="3"/>
        <end position="179"/>
    </location>
</feature>
<dbReference type="AlphaFoldDB" id="A0A933SCX0"/>
<dbReference type="Proteomes" id="UP000696931">
    <property type="component" value="Unassembled WGS sequence"/>
</dbReference>
<accession>A0A933SCX0</accession>
<protein>
    <submittedName>
        <fullName evidence="2">NYN domain-containing protein</fullName>
    </submittedName>
</protein>
<evidence type="ECO:0000313" key="2">
    <source>
        <dbReference type="EMBL" id="MBI5169807.1"/>
    </source>
</evidence>
<reference evidence="2" key="1">
    <citation type="submission" date="2020-07" db="EMBL/GenBank/DDBJ databases">
        <title>Huge and variable diversity of episymbiotic CPR bacteria and DPANN archaea in groundwater ecosystems.</title>
        <authorList>
            <person name="He C.Y."/>
            <person name="Keren R."/>
            <person name="Whittaker M."/>
            <person name="Farag I.F."/>
            <person name="Doudna J."/>
            <person name="Cate J.H.D."/>
            <person name="Banfield J.F."/>
        </authorList>
    </citation>
    <scope>NUCLEOTIDE SEQUENCE</scope>
    <source>
        <strain evidence="2">NC_groundwater_1813_Pr3_B-0.1um_71_17</strain>
    </source>
</reference>
<proteinExistence type="predicted"/>
<dbReference type="EMBL" id="JACRIW010000068">
    <property type="protein sequence ID" value="MBI5169807.1"/>
    <property type="molecule type" value="Genomic_DNA"/>
</dbReference>
<dbReference type="InterPro" id="IPR021139">
    <property type="entry name" value="NYN"/>
</dbReference>